<organism evidence="1 2">
    <name type="scientific">Runella slithyformis (strain ATCC 29530 / DSM 19594 / LMG 11500 / NCIMB 11436 / LSU 4)</name>
    <dbReference type="NCBI Taxonomy" id="761193"/>
    <lineage>
        <taxon>Bacteria</taxon>
        <taxon>Pseudomonadati</taxon>
        <taxon>Bacteroidota</taxon>
        <taxon>Cytophagia</taxon>
        <taxon>Cytophagales</taxon>
        <taxon>Spirosomataceae</taxon>
        <taxon>Runella</taxon>
    </lineage>
</organism>
<sequence length="325" mass="36280">MIISNIAQLKAALGGIQQEMNWSAFEPFVRQAEKVYIIPAIGQEFYDELAELTTPNAKQTKLLEWLRIAVAEYADLLGGMRLFMHTSNAGKQVPQMPNMGPPAKWMTVTAIKQSIAKADLALESALQYLEKNKADFPTWANSDSYTVDHSLFLSSATELTKYFPAAKDSRRLYLSVRNYISTAQEFFLASVIGEAQLAAWVTKMANPALTPTAQEAQAWKLARYALAHQAFAESIPYLNINEDWRLVSETDGIVNEGILDAARRQEMLANCQAKAEEFKNRLLNYINSVASATVFPEYFTTVYVAPKAPRGTSIENNSSNSYFAF</sequence>
<dbReference type="EMBL" id="CP002859">
    <property type="protein sequence ID" value="AEI46795.1"/>
    <property type="molecule type" value="Genomic_DNA"/>
</dbReference>
<evidence type="ECO:0000313" key="1">
    <source>
        <dbReference type="EMBL" id="AEI46795.1"/>
    </source>
</evidence>
<protein>
    <submittedName>
        <fullName evidence="1">Uncharacterized protein</fullName>
    </submittedName>
</protein>
<dbReference type="AlphaFoldDB" id="A0A7U3ZGM8"/>
<dbReference type="InterPro" id="IPR046558">
    <property type="entry name" value="DUF6712"/>
</dbReference>
<evidence type="ECO:0000313" key="2">
    <source>
        <dbReference type="Proteomes" id="UP000000493"/>
    </source>
</evidence>
<reference evidence="1 2" key="2">
    <citation type="journal article" date="2012" name="Stand. Genomic Sci.">
        <title>Complete genome sequence of the aquatic bacterium Runella slithyformis type strain (LSU 4(T)).</title>
        <authorList>
            <person name="Copeland A."/>
            <person name="Zhang X."/>
            <person name="Misra M."/>
            <person name="Lapidus A."/>
            <person name="Nolan M."/>
            <person name="Lucas S."/>
            <person name="Deshpande S."/>
            <person name="Cheng J.F."/>
            <person name="Tapia R."/>
            <person name="Goodwin L.A."/>
            <person name="Pitluck S."/>
            <person name="Liolios K."/>
            <person name="Pagani I."/>
            <person name="Ivanova N."/>
            <person name="Mikhailova N."/>
            <person name="Pati A."/>
            <person name="Chen A."/>
            <person name="Palaniappan K."/>
            <person name="Land M."/>
            <person name="Hauser L."/>
            <person name="Pan C."/>
            <person name="Jeffries C.D."/>
            <person name="Detter J.C."/>
            <person name="Brambilla E.M."/>
            <person name="Rohde M."/>
            <person name="Djao O.D."/>
            <person name="Goker M."/>
            <person name="Sikorski J."/>
            <person name="Tindall B.J."/>
            <person name="Woyke T."/>
            <person name="Bristow J."/>
            <person name="Eisen J.A."/>
            <person name="Markowitz V."/>
            <person name="Hugenholtz P."/>
            <person name="Kyrpides N.C."/>
            <person name="Klenk H.P."/>
            <person name="Mavromatis K."/>
        </authorList>
    </citation>
    <scope>NUCLEOTIDE SEQUENCE [LARGE SCALE GENOMIC DNA]</scope>
    <source>
        <strain evidence="2">ATCC 29530 / DSM 19594 / LMG 11500 / NCIMB 11436 / LSU 4</strain>
    </source>
</reference>
<dbReference type="KEGG" id="rsi:Runsl_0343"/>
<dbReference type="RefSeq" id="WP_013926120.1">
    <property type="nucleotide sequence ID" value="NC_015703.1"/>
</dbReference>
<proteinExistence type="predicted"/>
<reference evidence="2" key="1">
    <citation type="submission" date="2011-06" db="EMBL/GenBank/DDBJ databases">
        <title>The complete genome of chromosome of Runella slithyformis DSM 19594.</title>
        <authorList>
            <consortium name="US DOE Joint Genome Institute (JGI-PGF)"/>
            <person name="Lucas S."/>
            <person name="Han J."/>
            <person name="Lapidus A."/>
            <person name="Bruce D."/>
            <person name="Goodwin L."/>
            <person name="Pitluck S."/>
            <person name="Peters L."/>
            <person name="Kyrpides N."/>
            <person name="Mavromatis K."/>
            <person name="Ivanova N."/>
            <person name="Ovchinnikova G."/>
            <person name="Zhang X."/>
            <person name="Misra M."/>
            <person name="Detter J.C."/>
            <person name="Tapia R."/>
            <person name="Han C."/>
            <person name="Land M."/>
            <person name="Hauser L."/>
            <person name="Markowitz V."/>
            <person name="Cheng J.-F."/>
            <person name="Hugenholtz P."/>
            <person name="Woyke T."/>
            <person name="Wu D."/>
            <person name="Tindall B."/>
            <person name="Faehrich R."/>
            <person name="Brambilla E."/>
            <person name="Klenk H.-P."/>
            <person name="Eisen J.A."/>
        </authorList>
    </citation>
    <scope>NUCLEOTIDE SEQUENCE [LARGE SCALE GENOMIC DNA]</scope>
    <source>
        <strain evidence="2">ATCC 29530 / DSM 19594 / LMG 11500 / NCIMB 11436 / LSU 4</strain>
    </source>
</reference>
<dbReference type="Proteomes" id="UP000000493">
    <property type="component" value="Chromosome"/>
</dbReference>
<name>A0A7U3ZGM8_RUNSL</name>
<gene>
    <name evidence="1" type="ordered locus">Runsl_0343</name>
</gene>
<keyword evidence="2" id="KW-1185">Reference proteome</keyword>
<accession>A0A7U3ZGM8</accession>
<dbReference type="Pfam" id="PF20459">
    <property type="entry name" value="DUF6712"/>
    <property type="match status" value="2"/>
</dbReference>